<evidence type="ECO:0000313" key="2">
    <source>
        <dbReference type="EMBL" id="MBB5063032.1"/>
    </source>
</evidence>
<gene>
    <name evidence="2" type="ORF">HDF15_001372</name>
</gene>
<keyword evidence="2" id="KW-0575">Peroxidase</keyword>
<feature type="domain" description="Carboxymuconolactone decarboxylase-like" evidence="1">
    <location>
        <begin position="43"/>
        <end position="113"/>
    </location>
</feature>
<dbReference type="NCBIfam" id="TIGR00778">
    <property type="entry name" value="ahpD_dom"/>
    <property type="match status" value="1"/>
</dbReference>
<protein>
    <submittedName>
        <fullName evidence="2">Putative peroxidase-related enzyme</fullName>
    </submittedName>
</protein>
<comment type="caution">
    <text evidence="2">The sequence shown here is derived from an EMBL/GenBank/DDBJ whole genome shotgun (WGS) entry which is preliminary data.</text>
</comment>
<reference evidence="2 3" key="1">
    <citation type="submission" date="2020-08" db="EMBL/GenBank/DDBJ databases">
        <title>Genomic Encyclopedia of Type Strains, Phase IV (KMG-V): Genome sequencing to study the core and pangenomes of soil and plant-associated prokaryotes.</title>
        <authorList>
            <person name="Whitman W."/>
        </authorList>
    </citation>
    <scope>NUCLEOTIDE SEQUENCE [LARGE SCALE GENOMIC DNA]</scope>
    <source>
        <strain evidence="2 3">X5P3</strain>
    </source>
</reference>
<dbReference type="InterPro" id="IPR029032">
    <property type="entry name" value="AhpD-like"/>
</dbReference>
<dbReference type="InterPro" id="IPR003779">
    <property type="entry name" value="CMD-like"/>
</dbReference>
<dbReference type="SUPFAM" id="SSF69118">
    <property type="entry name" value="AhpD-like"/>
    <property type="match status" value="1"/>
</dbReference>
<keyword evidence="2" id="KW-0560">Oxidoreductase</keyword>
<dbReference type="InterPro" id="IPR004675">
    <property type="entry name" value="AhpD_core"/>
</dbReference>
<dbReference type="EMBL" id="JACHIO010000005">
    <property type="protein sequence ID" value="MBB5063032.1"/>
    <property type="molecule type" value="Genomic_DNA"/>
</dbReference>
<evidence type="ECO:0000259" key="1">
    <source>
        <dbReference type="Pfam" id="PF02627"/>
    </source>
</evidence>
<dbReference type="Pfam" id="PF02627">
    <property type="entry name" value="CMD"/>
    <property type="match status" value="1"/>
</dbReference>
<proteinExistence type="predicted"/>
<dbReference type="Gene3D" id="1.20.1290.10">
    <property type="entry name" value="AhpD-like"/>
    <property type="match status" value="1"/>
</dbReference>
<dbReference type="AlphaFoldDB" id="A0A7W8E8S0"/>
<dbReference type="Proteomes" id="UP000584867">
    <property type="component" value="Unassembled WGS sequence"/>
</dbReference>
<evidence type="ECO:0000313" key="3">
    <source>
        <dbReference type="Proteomes" id="UP000584867"/>
    </source>
</evidence>
<accession>A0A7W8E8S0</accession>
<name>A0A7W8E8S0_9BACT</name>
<dbReference type="PANTHER" id="PTHR35446">
    <property type="entry name" value="SI:CH211-175M2.5"/>
    <property type="match status" value="1"/>
</dbReference>
<organism evidence="2 3">
    <name type="scientific">Granulicella mallensis</name>
    <dbReference type="NCBI Taxonomy" id="940614"/>
    <lineage>
        <taxon>Bacteria</taxon>
        <taxon>Pseudomonadati</taxon>
        <taxon>Acidobacteriota</taxon>
        <taxon>Terriglobia</taxon>
        <taxon>Terriglobales</taxon>
        <taxon>Acidobacteriaceae</taxon>
        <taxon>Granulicella</taxon>
    </lineage>
</organism>
<dbReference type="PANTHER" id="PTHR35446:SF3">
    <property type="entry name" value="CMD DOMAIN-CONTAINING PROTEIN"/>
    <property type="match status" value="1"/>
</dbReference>
<dbReference type="RefSeq" id="WP_184253900.1">
    <property type="nucleotide sequence ID" value="NZ_JACHIO010000005.1"/>
</dbReference>
<dbReference type="GO" id="GO:0051920">
    <property type="term" value="F:peroxiredoxin activity"/>
    <property type="evidence" value="ECO:0007669"/>
    <property type="project" value="InterPro"/>
</dbReference>
<sequence>MPRISPISESTDAAVTAVLNDMKARRGRAPNAMATLAQSSAAFNGYHAFKKALMKGGLTIRQREIVALVTAQENACQYCLSGHTEAAATVGLSSTDILNARTGKSDNALDNAIATFALKVIQQRGLVDDADLVVAREAGVDDALMVEIVANVALNTLTNYNNRLAETEIDFPVVQLELEALSNQ</sequence>